<dbReference type="InterPro" id="IPR000383">
    <property type="entry name" value="Xaa-Pro-like_dom"/>
</dbReference>
<dbReference type="EMBL" id="HG793137">
    <property type="protein sequence ID" value="CRL20403.1"/>
    <property type="molecule type" value="Genomic_DNA"/>
</dbReference>
<keyword evidence="3" id="KW-1185">Reference proteome</keyword>
<sequence length="187" mass="21481">MSASFSYTFEGYVPVPLGNRGVVRCNVYKTRAASTGTKFPVLMTYGPYGKDVPYKDLSKMHPTHQTEHSALETPTPRFWTNNGYIIIRADEIRVSQSPGVLHPYSESLQHGGILSNKFYSIWYSRQVAPDQYGLPGRTARNWGPDTVEGDLSSEELNRNRYEALLHEQRYRDDKRKFYHPSILISRM</sequence>
<evidence type="ECO:0000313" key="3">
    <source>
        <dbReference type="Proteomes" id="UP000053732"/>
    </source>
</evidence>
<organism evidence="2 3">
    <name type="scientific">Penicillium camemberti (strain FM 013)</name>
    <dbReference type="NCBI Taxonomy" id="1429867"/>
    <lineage>
        <taxon>Eukaryota</taxon>
        <taxon>Fungi</taxon>
        <taxon>Dikarya</taxon>
        <taxon>Ascomycota</taxon>
        <taxon>Pezizomycotina</taxon>
        <taxon>Eurotiomycetes</taxon>
        <taxon>Eurotiomycetidae</taxon>
        <taxon>Eurotiales</taxon>
        <taxon>Aspergillaceae</taxon>
        <taxon>Penicillium</taxon>
    </lineage>
</organism>
<dbReference type="GO" id="GO:0017000">
    <property type="term" value="P:antibiotic biosynthetic process"/>
    <property type="evidence" value="ECO:0007669"/>
    <property type="project" value="UniProtKB-ARBA"/>
</dbReference>
<proteinExistence type="predicted"/>
<evidence type="ECO:0000313" key="2">
    <source>
        <dbReference type="EMBL" id="CRL20403.1"/>
    </source>
</evidence>
<feature type="domain" description="Xaa-Pro dipeptidyl-peptidase-like" evidence="1">
    <location>
        <begin position="34"/>
        <end position="103"/>
    </location>
</feature>
<dbReference type="Pfam" id="PF02129">
    <property type="entry name" value="Peptidase_S15"/>
    <property type="match status" value="1"/>
</dbReference>
<protein>
    <submittedName>
        <fullName evidence="2">Str. FM013</fullName>
    </submittedName>
</protein>
<evidence type="ECO:0000259" key="1">
    <source>
        <dbReference type="Pfam" id="PF02129"/>
    </source>
</evidence>
<dbReference type="Proteomes" id="UP000053732">
    <property type="component" value="Unassembled WGS sequence"/>
</dbReference>
<reference evidence="2 3" key="1">
    <citation type="journal article" date="2014" name="Nat. Commun.">
        <title>Multiple recent horizontal transfers of a large genomic region in cheese making fungi.</title>
        <authorList>
            <person name="Cheeseman K."/>
            <person name="Ropars J."/>
            <person name="Renault P."/>
            <person name="Dupont J."/>
            <person name="Gouzy J."/>
            <person name="Branca A."/>
            <person name="Abraham A.L."/>
            <person name="Ceppi M."/>
            <person name="Conseiller E."/>
            <person name="Debuchy R."/>
            <person name="Malagnac F."/>
            <person name="Goarin A."/>
            <person name="Silar P."/>
            <person name="Lacoste S."/>
            <person name="Sallet E."/>
            <person name="Bensimon A."/>
            <person name="Giraud T."/>
            <person name="Brygoo Y."/>
        </authorList>
    </citation>
    <scope>NUCLEOTIDE SEQUENCE [LARGE SCALE GENOMIC DNA]</scope>
    <source>
        <strain evidence="3">FM 013</strain>
    </source>
</reference>
<accession>A0A0G4P2C9</accession>
<dbReference type="AlphaFoldDB" id="A0A0G4P2C9"/>
<dbReference type="Gene3D" id="3.40.50.1820">
    <property type="entry name" value="alpha/beta hydrolase"/>
    <property type="match status" value="1"/>
</dbReference>
<dbReference type="STRING" id="1429867.A0A0G4P2C9"/>
<dbReference type="InterPro" id="IPR029058">
    <property type="entry name" value="AB_hydrolase_fold"/>
</dbReference>
<dbReference type="GO" id="GO:0016787">
    <property type="term" value="F:hydrolase activity"/>
    <property type="evidence" value="ECO:0007669"/>
    <property type="project" value="InterPro"/>
</dbReference>
<gene>
    <name evidence="2" type="ORF">PCAMFM013_S004g000343</name>
</gene>
<dbReference type="GO" id="GO:0072330">
    <property type="term" value="P:monocarboxylic acid biosynthetic process"/>
    <property type="evidence" value="ECO:0007669"/>
    <property type="project" value="UniProtKB-ARBA"/>
</dbReference>
<dbReference type="SUPFAM" id="SSF53474">
    <property type="entry name" value="alpha/beta-Hydrolases"/>
    <property type="match status" value="1"/>
</dbReference>
<name>A0A0G4P2C9_PENC3</name>